<evidence type="ECO:0000313" key="4">
    <source>
        <dbReference type="EMBL" id="WMD23983.1"/>
    </source>
</evidence>
<evidence type="ECO:0000313" key="5">
    <source>
        <dbReference type="Proteomes" id="UP001234798"/>
    </source>
</evidence>
<dbReference type="InterPro" id="IPR032689">
    <property type="entry name" value="TraG-D_C"/>
</dbReference>
<keyword evidence="2" id="KW-0812">Transmembrane</keyword>
<dbReference type="PANTHER" id="PTHR30121:SF6">
    <property type="entry name" value="SLR6007 PROTEIN"/>
    <property type="match status" value="1"/>
</dbReference>
<feature type="transmembrane region" description="Helical" evidence="2">
    <location>
        <begin position="40"/>
        <end position="69"/>
    </location>
</feature>
<evidence type="ECO:0000256" key="1">
    <source>
        <dbReference type="SAM" id="MobiDB-lite"/>
    </source>
</evidence>
<dbReference type="Gene3D" id="3.40.50.300">
    <property type="entry name" value="P-loop containing nucleotide triphosphate hydrolases"/>
    <property type="match status" value="2"/>
</dbReference>
<accession>A0ABY9MCT0</accession>
<dbReference type="RefSeq" id="WP_306951950.1">
    <property type="nucleotide sequence ID" value="NZ_CP132977.1"/>
</dbReference>
<reference evidence="4 5" key="1">
    <citation type="submission" date="2023-08" db="EMBL/GenBank/DDBJ databases">
        <title>Achromobacter seleniivolatilans sp. nov., isolated from seleniferous soil.</title>
        <authorList>
            <person name="Zhang S."/>
            <person name="Li K."/>
            <person name="Peng J."/>
            <person name="Zhao Q."/>
            <person name="Wang H."/>
            <person name="Guo Y."/>
        </authorList>
    </citation>
    <scope>NUCLEOTIDE SEQUENCE [LARGE SCALE GENOMIC DNA]</scope>
    <source>
        <strain evidence="4 5">R39</strain>
        <plasmid evidence="4 5">unnamed</plasmid>
    </source>
</reference>
<keyword evidence="2" id="KW-0472">Membrane</keyword>
<dbReference type="Pfam" id="PF12696">
    <property type="entry name" value="TraG-D_C"/>
    <property type="match status" value="1"/>
</dbReference>
<evidence type="ECO:0000256" key="2">
    <source>
        <dbReference type="SAM" id="Phobius"/>
    </source>
</evidence>
<feature type="compositionally biased region" description="Basic and acidic residues" evidence="1">
    <location>
        <begin position="949"/>
        <end position="958"/>
    </location>
</feature>
<proteinExistence type="predicted"/>
<keyword evidence="2" id="KW-1133">Transmembrane helix</keyword>
<dbReference type="SUPFAM" id="SSF52540">
    <property type="entry name" value="P-loop containing nucleoside triphosphate hydrolases"/>
    <property type="match status" value="1"/>
</dbReference>
<dbReference type="InterPro" id="IPR027417">
    <property type="entry name" value="P-loop_NTPase"/>
</dbReference>
<protein>
    <recommendedName>
        <fullName evidence="3">TraD/TraG TraM recognition site domain-containing protein</fullName>
    </recommendedName>
</protein>
<sequence>MSHQVETRHEIPIHRRVVDVRPSSDKALEWLSNPFNFGMMLAGTVCVMNLVPVAAPAVFLVYLFVHFFVATLRKKLPYRYPGHVDGKPFYDPVTGKQGDGIALIGSVRSSSPYEDFEQAWIGDDGLRRHWAIFGSTGSGKTETLKGIMFNALCWGSGFFVADGKADNKLPTDGHTMCKAFGRDHSVLYLNFLLGGRSPQQVARSRTKIGNGLAPFYDVDADTGTQMGINLLHKAEGDGKSWQEKAINVWRVLVVALFYKRDTQGMTISVSTLIEYLSLPKFEELYLEGYDEAQKNRGQWSYGFVGIKNYLDSGCPGYRVDRLLKKNGRGQAAAPGAQEATAPAGARGPAKAGGASADASLEQENIAFEQHSYRINQLMPVLNLLDKTYSHIFSKTFPEIDMVDVALHNRVLFMLIPSLEKSSQEAENLGKLAIACLRVMMAKNLGAGLEGSYEKLVGSKATNAPYPFPAALDELGYYFSDGIAVMFAQARSLGISMLALAQDTEKLSEGSRAAEAGAMLGNTVNKIFQKIDDAKKTYELAAAFIGKAWVAVVGGFERGEVGWRKNRDLTVQQVDRVPFEEMNKMTEGQAVLISNGILRRIRTFYVGDWLKKLNNQSFYVNRFLQVHRPTRDIIRAIGMPVPSAKVESDFDGGVRLLRILRGEESPRGEVTRVAMVEAISQAASRVPGTVVGIERGVLLYQAACSALGLSNALPRDWSAFAPETTAPPKEGASKQRGAGGEMGARAAVFAAHPDRAVDLAGPTEEDPYAAPDPMALIRKAGHSVLGPLGGLAAIAAAEVPAPLSIAPALPAAPSALDLAAPMGASVWDMVPLDDEYNAIPELDQDSVPSADDAAFIADSLMQAHNMLLTPRSDDGTVVGVDQDSLDGLARVEEVLGNPEPELGAHTMQKVVSVVTTPDTVARERISLEDVDDFFDNLERQAAPGAQRSHSTSDKLDITS</sequence>
<geneLocation type="plasmid" evidence="4 5">
    <name>unnamed</name>
</geneLocation>
<dbReference type="EMBL" id="CP132977">
    <property type="protein sequence ID" value="WMD23983.1"/>
    <property type="molecule type" value="Genomic_DNA"/>
</dbReference>
<name>A0ABY9MCT0_9BURK</name>
<feature type="domain" description="TraD/TraG TraM recognition site" evidence="3">
    <location>
        <begin position="470"/>
        <end position="550"/>
    </location>
</feature>
<dbReference type="PANTHER" id="PTHR30121">
    <property type="entry name" value="UNCHARACTERIZED PROTEIN YJGR-RELATED"/>
    <property type="match status" value="1"/>
</dbReference>
<dbReference type="InterPro" id="IPR051162">
    <property type="entry name" value="T4SS_component"/>
</dbReference>
<evidence type="ECO:0000259" key="3">
    <source>
        <dbReference type="Pfam" id="PF12696"/>
    </source>
</evidence>
<feature type="region of interest" description="Disordered" evidence="1">
    <location>
        <begin position="330"/>
        <end position="354"/>
    </location>
</feature>
<dbReference type="Proteomes" id="UP001234798">
    <property type="component" value="Plasmid unnamed"/>
</dbReference>
<keyword evidence="4" id="KW-0614">Plasmid</keyword>
<organism evidence="4 5">
    <name type="scientific">Achromobacter seleniivolatilans</name>
    <dbReference type="NCBI Taxonomy" id="3047478"/>
    <lineage>
        <taxon>Bacteria</taxon>
        <taxon>Pseudomonadati</taxon>
        <taxon>Pseudomonadota</taxon>
        <taxon>Betaproteobacteria</taxon>
        <taxon>Burkholderiales</taxon>
        <taxon>Alcaligenaceae</taxon>
        <taxon>Achromobacter</taxon>
    </lineage>
</organism>
<keyword evidence="5" id="KW-1185">Reference proteome</keyword>
<gene>
    <name evidence="4" type="ORF">RAS12_30590</name>
</gene>
<feature type="region of interest" description="Disordered" evidence="1">
    <location>
        <begin position="937"/>
        <end position="958"/>
    </location>
</feature>